<feature type="compositionally biased region" description="Low complexity" evidence="1">
    <location>
        <begin position="1"/>
        <end position="16"/>
    </location>
</feature>
<protein>
    <submittedName>
        <fullName evidence="4">Histone acetyltransferase KAT2A-like</fullName>
    </submittedName>
</protein>
<evidence type="ECO:0000313" key="3">
    <source>
        <dbReference type="Proteomes" id="UP000515163"/>
    </source>
</evidence>
<dbReference type="PANTHER" id="PTHR45750">
    <property type="entry name" value="GH11602P"/>
    <property type="match status" value="1"/>
</dbReference>
<dbReference type="AlphaFoldDB" id="A0A6P8H9H9"/>
<accession>A0A6P8H9H9</accession>
<dbReference type="InterPro" id="IPR009464">
    <property type="entry name" value="PCAF_N"/>
</dbReference>
<sequence length="415" mass="46890">MAATSDSNTSNNTTSDPSKRPGNSHMTPSDFSRPVNLQRIAQKKEQVKSFTRRKKLEKLGVYSSCKAEESCKCNGWKNPNPPPTPPRLDLSQPLASLTDPCRSCNHPLGSHISHLQSLEEDELDRLLCMVVDVENLFMCVHKEEDPDTKQVYFYLFKLLRKCILQMSRPKVESSLGTPPFEKPSIAKAVLNFVLHKFGHLPQREWQIMHDLAKMFLHCLNHWKLETVSMKKQQSQGEHIAAYKINYTRWLCYCHVPVFCDSLPKHDTTTVFGRTLLRSVFSVMRRQLLDKFRAEKDKMPADKRTIVLTHFPRFLSMLEEEVYGENSPIWDDDFAVPQSISINSSRSLSPLVSFTSLTDSSTSTSGLGTTSSTTSSPILNLSTSSSPTIEELSGIKRPHEDDDDAETSAKKPKLAG</sequence>
<dbReference type="GO" id="GO:0010484">
    <property type="term" value="F:histone H3 acetyltransferase activity"/>
    <property type="evidence" value="ECO:0007669"/>
    <property type="project" value="TreeGrafter"/>
</dbReference>
<feature type="non-terminal residue" evidence="4">
    <location>
        <position position="415"/>
    </location>
</feature>
<name>A0A6P8H9H9_ACTTE</name>
<feature type="compositionally biased region" description="Low complexity" evidence="1">
    <location>
        <begin position="356"/>
        <end position="387"/>
    </location>
</feature>
<dbReference type="GO" id="GO:0045944">
    <property type="term" value="P:positive regulation of transcription by RNA polymerase II"/>
    <property type="evidence" value="ECO:0007669"/>
    <property type="project" value="TreeGrafter"/>
</dbReference>
<dbReference type="InParanoid" id="A0A6P8H9H9"/>
<dbReference type="PANTHER" id="PTHR45750:SF3">
    <property type="entry name" value="HISTONE ACETYLTRANSFERASE"/>
    <property type="match status" value="1"/>
</dbReference>
<feature type="region of interest" description="Disordered" evidence="1">
    <location>
        <begin position="356"/>
        <end position="415"/>
    </location>
</feature>
<keyword evidence="3" id="KW-1185">Reference proteome</keyword>
<proteinExistence type="predicted"/>
<evidence type="ECO:0000256" key="1">
    <source>
        <dbReference type="SAM" id="MobiDB-lite"/>
    </source>
</evidence>
<dbReference type="RefSeq" id="XP_031549392.1">
    <property type="nucleotide sequence ID" value="XM_031693532.1"/>
</dbReference>
<evidence type="ECO:0000259" key="2">
    <source>
        <dbReference type="Pfam" id="PF06466"/>
    </source>
</evidence>
<dbReference type="OrthoDB" id="1937912at2759"/>
<organism evidence="3 4">
    <name type="scientific">Actinia tenebrosa</name>
    <name type="common">Australian red waratah sea anemone</name>
    <dbReference type="NCBI Taxonomy" id="6105"/>
    <lineage>
        <taxon>Eukaryota</taxon>
        <taxon>Metazoa</taxon>
        <taxon>Cnidaria</taxon>
        <taxon>Anthozoa</taxon>
        <taxon>Hexacorallia</taxon>
        <taxon>Actiniaria</taxon>
        <taxon>Actiniidae</taxon>
        <taxon>Actinia</taxon>
    </lineage>
</organism>
<dbReference type="GO" id="GO:0005634">
    <property type="term" value="C:nucleus"/>
    <property type="evidence" value="ECO:0007669"/>
    <property type="project" value="InterPro"/>
</dbReference>
<dbReference type="Proteomes" id="UP000515163">
    <property type="component" value="Unplaced"/>
</dbReference>
<dbReference type="InterPro" id="IPR037800">
    <property type="entry name" value="GCN5"/>
</dbReference>
<dbReference type="GeneID" id="116286938"/>
<gene>
    <name evidence="4" type="primary">LOC116286938</name>
</gene>
<dbReference type="Pfam" id="PF06466">
    <property type="entry name" value="PCAF_N"/>
    <property type="match status" value="1"/>
</dbReference>
<feature type="region of interest" description="Disordered" evidence="1">
    <location>
        <begin position="1"/>
        <end position="49"/>
    </location>
</feature>
<dbReference type="GO" id="GO:0140672">
    <property type="term" value="C:ATAC complex"/>
    <property type="evidence" value="ECO:0007669"/>
    <property type="project" value="TreeGrafter"/>
</dbReference>
<evidence type="ECO:0000313" key="4">
    <source>
        <dbReference type="RefSeq" id="XP_031549392.1"/>
    </source>
</evidence>
<reference evidence="4" key="1">
    <citation type="submission" date="2025-08" db="UniProtKB">
        <authorList>
            <consortium name="RefSeq"/>
        </authorList>
    </citation>
    <scope>IDENTIFICATION</scope>
</reference>
<dbReference type="KEGG" id="aten:116286938"/>
<feature type="domain" description="PCAF N-terminal" evidence="2">
    <location>
        <begin position="39"/>
        <end position="290"/>
    </location>
</feature>